<dbReference type="PANTHER" id="PTHR24171">
    <property type="entry name" value="ANKYRIN REPEAT DOMAIN-CONTAINING PROTEIN 39-RELATED"/>
    <property type="match status" value="1"/>
</dbReference>
<keyword evidence="2 3" id="KW-0040">ANK repeat</keyword>
<keyword evidence="1" id="KW-0677">Repeat</keyword>
<reference evidence="4 5" key="1">
    <citation type="journal article" date="2021" name="Sci. Rep.">
        <title>The genome of the diatom Chaetoceros tenuissimus carries an ancient integrated fragment of an extant virus.</title>
        <authorList>
            <person name="Hongo Y."/>
            <person name="Kimura K."/>
            <person name="Takaki Y."/>
            <person name="Yoshida Y."/>
            <person name="Baba S."/>
            <person name="Kobayashi G."/>
            <person name="Nagasaki K."/>
            <person name="Hano T."/>
            <person name="Tomaru Y."/>
        </authorList>
    </citation>
    <scope>NUCLEOTIDE SEQUENCE [LARGE SCALE GENOMIC DNA]</scope>
    <source>
        <strain evidence="4 5">NIES-3715</strain>
    </source>
</reference>
<dbReference type="InterPro" id="IPR036770">
    <property type="entry name" value="Ankyrin_rpt-contain_sf"/>
</dbReference>
<dbReference type="Proteomes" id="UP001054902">
    <property type="component" value="Unassembled WGS sequence"/>
</dbReference>
<evidence type="ECO:0000256" key="2">
    <source>
        <dbReference type="ARBA" id="ARBA00023043"/>
    </source>
</evidence>
<protein>
    <submittedName>
        <fullName evidence="4">Uncharacterized protein</fullName>
    </submittedName>
</protein>
<dbReference type="SUPFAM" id="SSF48403">
    <property type="entry name" value="Ankyrin repeat"/>
    <property type="match status" value="1"/>
</dbReference>
<evidence type="ECO:0000313" key="4">
    <source>
        <dbReference type="EMBL" id="GFH45342.1"/>
    </source>
</evidence>
<feature type="repeat" description="ANK" evidence="3">
    <location>
        <begin position="87"/>
        <end position="119"/>
    </location>
</feature>
<comment type="caution">
    <text evidence="4">The sequence shown here is derived from an EMBL/GenBank/DDBJ whole genome shotgun (WGS) entry which is preliminary data.</text>
</comment>
<dbReference type="SMART" id="SM00248">
    <property type="entry name" value="ANK"/>
    <property type="match status" value="3"/>
</dbReference>
<evidence type="ECO:0000256" key="1">
    <source>
        <dbReference type="ARBA" id="ARBA00022737"/>
    </source>
</evidence>
<dbReference type="Pfam" id="PF12796">
    <property type="entry name" value="Ank_2"/>
    <property type="match status" value="1"/>
</dbReference>
<accession>A0AAD3CFV3</accession>
<organism evidence="4 5">
    <name type="scientific">Chaetoceros tenuissimus</name>
    <dbReference type="NCBI Taxonomy" id="426638"/>
    <lineage>
        <taxon>Eukaryota</taxon>
        <taxon>Sar</taxon>
        <taxon>Stramenopiles</taxon>
        <taxon>Ochrophyta</taxon>
        <taxon>Bacillariophyta</taxon>
        <taxon>Coscinodiscophyceae</taxon>
        <taxon>Chaetocerotophycidae</taxon>
        <taxon>Chaetocerotales</taxon>
        <taxon>Chaetocerotaceae</taxon>
        <taxon>Chaetoceros</taxon>
    </lineage>
</organism>
<evidence type="ECO:0000256" key="3">
    <source>
        <dbReference type="PROSITE-ProRule" id="PRU00023"/>
    </source>
</evidence>
<feature type="repeat" description="ANK" evidence="3">
    <location>
        <begin position="47"/>
        <end position="79"/>
    </location>
</feature>
<name>A0AAD3CFV3_9STRA</name>
<dbReference type="PANTHER" id="PTHR24171:SF9">
    <property type="entry name" value="ANKYRIN REPEAT DOMAIN-CONTAINING PROTEIN 39"/>
    <property type="match status" value="1"/>
</dbReference>
<dbReference type="PROSITE" id="PS50088">
    <property type="entry name" value="ANK_REPEAT"/>
    <property type="match status" value="2"/>
</dbReference>
<keyword evidence="5" id="KW-1185">Reference proteome</keyword>
<proteinExistence type="predicted"/>
<dbReference type="EMBL" id="BLLK01000020">
    <property type="protein sequence ID" value="GFH45342.1"/>
    <property type="molecule type" value="Genomic_DNA"/>
</dbReference>
<dbReference type="Gene3D" id="1.25.40.20">
    <property type="entry name" value="Ankyrin repeat-containing domain"/>
    <property type="match status" value="1"/>
</dbReference>
<dbReference type="InterPro" id="IPR002110">
    <property type="entry name" value="Ankyrin_rpt"/>
</dbReference>
<gene>
    <name evidence="4" type="ORF">CTEN210_01816</name>
</gene>
<dbReference type="PROSITE" id="PS50297">
    <property type="entry name" value="ANK_REP_REGION"/>
    <property type="match status" value="2"/>
</dbReference>
<sequence>MKQQGKSSNRTCTCKLLPWSLSTNTAAEFGDLGSLTTRIAKTSRNESIQQPLHLAAQHGHIGVTSYLLENGFHPDSGKYGDPNIDEKSATPLHRACFSGAIGCMKLLLDKGADLLQKDFSFGDGMTPMHKAVKGGRYFAVAIIIQYCQQQSSRSDSSLSDKVLNAVDDSNRTPLALAYEMNAKGEEEILSLRRWDVVADGPANFQKCIDIIENLNFEDSDKSKRENINQSTGVYESLSPFCECEDDDDGTCRTQIWEQAFTKALRQSTESIVGAAGEFSSGTAGDDPMMDKNESKASIDTKCNVDIEAERESKSKDTLGQPCAKCNTSCVVLFRSRQRELLCKKCFRKDGKEKCSYKINCNM</sequence>
<dbReference type="AlphaFoldDB" id="A0AAD3CFV3"/>
<evidence type="ECO:0000313" key="5">
    <source>
        <dbReference type="Proteomes" id="UP001054902"/>
    </source>
</evidence>